<dbReference type="Proteomes" id="UP000472263">
    <property type="component" value="Chromosome 2"/>
</dbReference>
<sequence>STVINHFLSLVCYRGSRHQHPKNCHNLKLLCLPVNGTVSVPCPNPDGAEVAFSLSLGRDVIASHSCKEHNNASKHSENVVKISAGVELHRNVTEGSISFVVAARKSGNYSCAATRTWPPPILPLHNTSNILVLMEGHDCTCESDHEDQPPPVYPLWIWILGIAAVGAYSLIVTIIAFVNWLKLKRKDSQSDYMNTKPRAPKGHRKGGVQHPIPRHF</sequence>
<dbReference type="GO" id="GO:0009897">
    <property type="term" value="C:external side of plasma membrane"/>
    <property type="evidence" value="ECO:0007669"/>
    <property type="project" value="TreeGrafter"/>
</dbReference>
<accession>A0A667ZX22</accession>
<evidence type="ECO:0000313" key="12">
    <source>
        <dbReference type="Proteomes" id="UP000472263"/>
    </source>
</evidence>
<evidence type="ECO:0000313" key="11">
    <source>
        <dbReference type="Ensembl" id="ENSMMDP00005047295.1"/>
    </source>
</evidence>
<keyword evidence="8" id="KW-0393">Immunoglobulin domain</keyword>
<reference evidence="11" key="1">
    <citation type="submission" date="2019-06" db="EMBL/GenBank/DDBJ databases">
        <authorList>
            <consortium name="Wellcome Sanger Institute Data Sharing"/>
        </authorList>
    </citation>
    <scope>NUCLEOTIDE SEQUENCE [LARGE SCALE GENOMIC DNA]</scope>
</reference>
<keyword evidence="6" id="KW-1015">Disulfide bond</keyword>
<evidence type="ECO:0000256" key="6">
    <source>
        <dbReference type="ARBA" id="ARBA00023157"/>
    </source>
</evidence>
<keyword evidence="12" id="KW-1185">Reference proteome</keyword>
<feature type="transmembrane region" description="Helical" evidence="10">
    <location>
        <begin position="155"/>
        <end position="181"/>
    </location>
</feature>
<evidence type="ECO:0000256" key="5">
    <source>
        <dbReference type="ARBA" id="ARBA00023136"/>
    </source>
</evidence>
<feature type="compositionally biased region" description="Basic residues" evidence="9">
    <location>
        <begin position="198"/>
        <end position="216"/>
    </location>
</feature>
<dbReference type="InterPro" id="IPR013783">
    <property type="entry name" value="Ig-like_fold"/>
</dbReference>
<evidence type="ECO:0000256" key="3">
    <source>
        <dbReference type="ARBA" id="ARBA00022729"/>
    </source>
</evidence>
<dbReference type="PANTHER" id="PTHR11494">
    <property type="entry name" value="CYTOTOXIC T-LYMPHOCYTE PROTEIN"/>
    <property type="match status" value="1"/>
</dbReference>
<evidence type="ECO:0000256" key="9">
    <source>
        <dbReference type="SAM" id="MobiDB-lite"/>
    </source>
</evidence>
<evidence type="ECO:0000256" key="8">
    <source>
        <dbReference type="ARBA" id="ARBA00023319"/>
    </source>
</evidence>
<dbReference type="GO" id="GO:0050852">
    <property type="term" value="P:T cell receptor signaling pathway"/>
    <property type="evidence" value="ECO:0007669"/>
    <property type="project" value="TreeGrafter"/>
</dbReference>
<evidence type="ECO:0008006" key="13">
    <source>
        <dbReference type="Google" id="ProtNLM"/>
    </source>
</evidence>
<evidence type="ECO:0000256" key="2">
    <source>
        <dbReference type="ARBA" id="ARBA00022692"/>
    </source>
</evidence>
<dbReference type="GO" id="GO:0042129">
    <property type="term" value="P:regulation of T cell proliferation"/>
    <property type="evidence" value="ECO:0007669"/>
    <property type="project" value="InterPro"/>
</dbReference>
<organism evidence="11 12">
    <name type="scientific">Myripristis murdjan</name>
    <name type="common">pinecone soldierfish</name>
    <dbReference type="NCBI Taxonomy" id="586833"/>
    <lineage>
        <taxon>Eukaryota</taxon>
        <taxon>Metazoa</taxon>
        <taxon>Chordata</taxon>
        <taxon>Craniata</taxon>
        <taxon>Vertebrata</taxon>
        <taxon>Euteleostomi</taxon>
        <taxon>Actinopterygii</taxon>
        <taxon>Neopterygii</taxon>
        <taxon>Teleostei</taxon>
        <taxon>Neoteleostei</taxon>
        <taxon>Acanthomorphata</taxon>
        <taxon>Holocentriformes</taxon>
        <taxon>Holocentridae</taxon>
        <taxon>Myripristis</taxon>
    </lineage>
</organism>
<dbReference type="Gene3D" id="2.60.40.10">
    <property type="entry name" value="Immunoglobulins"/>
    <property type="match status" value="1"/>
</dbReference>
<gene>
    <name evidence="11" type="primary">LOC115373839</name>
</gene>
<dbReference type="InterPro" id="IPR040216">
    <property type="entry name" value="CTLA4/CD28"/>
</dbReference>
<dbReference type="PANTHER" id="PTHR11494:SF9">
    <property type="entry name" value="SI:DKEY-1H24.6"/>
    <property type="match status" value="1"/>
</dbReference>
<evidence type="ECO:0000256" key="1">
    <source>
        <dbReference type="ARBA" id="ARBA00004479"/>
    </source>
</evidence>
<keyword evidence="4 10" id="KW-1133">Transmembrane helix</keyword>
<dbReference type="GeneTree" id="ENSGT00990000203779"/>
<keyword evidence="3" id="KW-0732">Signal</keyword>
<protein>
    <recommendedName>
        <fullName evidence="13">CD28 molecule</fullName>
    </recommendedName>
</protein>
<reference evidence="11" key="3">
    <citation type="submission" date="2025-09" db="UniProtKB">
        <authorList>
            <consortium name="Ensembl"/>
        </authorList>
    </citation>
    <scope>IDENTIFICATION</scope>
</reference>
<evidence type="ECO:0000256" key="10">
    <source>
        <dbReference type="SAM" id="Phobius"/>
    </source>
</evidence>
<dbReference type="AlphaFoldDB" id="A0A667ZX22"/>
<keyword evidence="5 10" id="KW-0472">Membrane</keyword>
<name>A0A667ZX22_9TELE</name>
<keyword evidence="2 10" id="KW-0812">Transmembrane</keyword>
<evidence type="ECO:0000256" key="7">
    <source>
        <dbReference type="ARBA" id="ARBA00023180"/>
    </source>
</evidence>
<proteinExistence type="predicted"/>
<reference evidence="11" key="2">
    <citation type="submission" date="2025-08" db="UniProtKB">
        <authorList>
            <consortium name="Ensembl"/>
        </authorList>
    </citation>
    <scope>IDENTIFICATION</scope>
</reference>
<comment type="subcellular location">
    <subcellularLocation>
        <location evidence="1">Membrane</location>
        <topology evidence="1">Single-pass type I membrane protein</topology>
    </subcellularLocation>
</comment>
<dbReference type="Ensembl" id="ENSMMDT00005048237.1">
    <property type="protein sequence ID" value="ENSMMDP00005047295.1"/>
    <property type="gene ID" value="ENSMMDG00005021573.1"/>
</dbReference>
<keyword evidence="7" id="KW-0325">Glycoprotein</keyword>
<evidence type="ECO:0000256" key="4">
    <source>
        <dbReference type="ARBA" id="ARBA00022989"/>
    </source>
</evidence>
<feature type="region of interest" description="Disordered" evidence="9">
    <location>
        <begin position="191"/>
        <end position="216"/>
    </location>
</feature>